<protein>
    <recommendedName>
        <fullName evidence="3">EF-hand domain-containing protein</fullName>
    </recommendedName>
</protein>
<dbReference type="Pfam" id="PF13499">
    <property type="entry name" value="EF-hand_7"/>
    <property type="match status" value="1"/>
</dbReference>
<dbReference type="SMART" id="SM00054">
    <property type="entry name" value="EFh"/>
    <property type="match status" value="2"/>
</dbReference>
<feature type="region of interest" description="Disordered" evidence="2">
    <location>
        <begin position="1"/>
        <end position="27"/>
    </location>
</feature>
<gene>
    <name evidence="4" type="ORF">JG688_00007909</name>
</gene>
<dbReference type="InterPro" id="IPR018247">
    <property type="entry name" value="EF_Hand_1_Ca_BS"/>
</dbReference>
<keyword evidence="5" id="KW-1185">Reference proteome</keyword>
<evidence type="ECO:0000256" key="2">
    <source>
        <dbReference type="SAM" id="MobiDB-lite"/>
    </source>
</evidence>
<dbReference type="InterPro" id="IPR052394">
    <property type="entry name" value="LRR-containing"/>
</dbReference>
<feature type="compositionally biased region" description="Low complexity" evidence="2">
    <location>
        <begin position="1"/>
        <end position="19"/>
    </location>
</feature>
<organism evidence="4 5">
    <name type="scientific">Phytophthora aleatoria</name>
    <dbReference type="NCBI Taxonomy" id="2496075"/>
    <lineage>
        <taxon>Eukaryota</taxon>
        <taxon>Sar</taxon>
        <taxon>Stramenopiles</taxon>
        <taxon>Oomycota</taxon>
        <taxon>Peronosporomycetes</taxon>
        <taxon>Peronosporales</taxon>
        <taxon>Peronosporaceae</taxon>
        <taxon>Phytophthora</taxon>
    </lineage>
</organism>
<dbReference type="PANTHER" id="PTHR24114:SF2">
    <property type="entry name" value="F-BOX DOMAIN-CONTAINING PROTEIN-RELATED"/>
    <property type="match status" value="1"/>
</dbReference>
<dbReference type="InterPro" id="IPR002048">
    <property type="entry name" value="EF_hand_dom"/>
</dbReference>
<evidence type="ECO:0000313" key="5">
    <source>
        <dbReference type="Proteomes" id="UP000709295"/>
    </source>
</evidence>
<dbReference type="SMART" id="SM00368">
    <property type="entry name" value="LRR_RI"/>
    <property type="match status" value="6"/>
</dbReference>
<evidence type="ECO:0000313" key="4">
    <source>
        <dbReference type="EMBL" id="KAG6963969.1"/>
    </source>
</evidence>
<sequence>MPVKDTPPTESSSFTTPATPEKERDKWDISRINKHWEIDPELRRSLPSLARAKRGEHESAGNKFLRLSKLPLPATPPSDPVLLDLATPIRGGRSVSQRAITVTAETKAKYFGKAAKSECYTIFRQLAAQKYLPLEPLSEFLADQEKNRQQRDEDSNSAASVVPFLPTESVSRSLNKNGGSSRLYLGTSPRSGQRNGSVLSADPFTARHKFSSLCLERDLPPCIRLIVRQYFSPEINVSHMAIGDDLACVFAACLLDLPMVTGLNARNNRLRDRGLQALVDVVVTKEDLYHLDLSENKVDGHAARALASYLGSASCSLQTLRLASADVDDNELVPFARALHSNKSLQTLDVARNSVGSSEHLNVVRPSVTTGGEALATMISINSTLTSLDLSWNYLRLAGAVEIGRALAYNSGLRELNLAYNAFGNAGAQAVGDALLSNTTLQRLNMSHNNIPAQGALAIASALKINNALPLTELSLGGNPLGNMGGRALLHAAAACADSKKLSVALEGCNFDASSDGDGSFDPADPTGSYDLNMEIPYERAVALELLQVANTKQGCKFLSVSHTSAVNKLRRNIRVELRESQDGVEARRKLLKTAGILTDVEALTAREMVSKRLDRESLAELFHELDKDASGFIDEHELRAGMRKLGLQFHDEDVPRYVALYDLDGTGTIELEEFVELMESFNLNELDGGFHRECVDVETNLIFEIPTEGRLQIDFVDLHVSSGNDSAQSDASVERLIENISMSKNKTQMLFMAKTGLIFKAHEAQLLLEAVRDVCDPSQAVIALLPHMVDPRNAYTLIEHNLSSADRLRVQHITGQALQPILGLASGHYRIDLSNDLDRVTLRKLIENSNRTAFLRRKSGLKDTSQHINYHGFRNEILHGKPFILEPKFLDSAPRFGFLELDFVQLGRAPVFEEYEKMNTIKNYIDFGAAQALYRLGMLNVLTPLWPDNYYELALARYEEREVAKMLVRLAIDEPGENWQNETFGWSRDEKIPGWELNYSWLKDGGFPEKGFLSLEYYSGADKGCGPVWPTRRDLAAHTLCGLPDNLDVFEMQIDSLSMRNVVQRHQ</sequence>
<reference evidence="4" key="1">
    <citation type="submission" date="2021-01" db="EMBL/GenBank/DDBJ databases">
        <title>Phytophthora aleatoria, a newly-described species from Pinus radiata is distinct from Phytophthora cactorum isolates based on comparative genomics.</title>
        <authorList>
            <person name="Mcdougal R."/>
            <person name="Panda P."/>
            <person name="Williams N."/>
            <person name="Studholme D.J."/>
        </authorList>
    </citation>
    <scope>NUCLEOTIDE SEQUENCE</scope>
    <source>
        <strain evidence="4">NZFS 4037</strain>
    </source>
</reference>
<dbReference type="EMBL" id="JAENGY010000398">
    <property type="protein sequence ID" value="KAG6963969.1"/>
    <property type="molecule type" value="Genomic_DNA"/>
</dbReference>
<dbReference type="PANTHER" id="PTHR24114">
    <property type="entry name" value="LEUCINE RICH REPEAT FAMILY PROTEIN"/>
    <property type="match status" value="1"/>
</dbReference>
<dbReference type="PROSITE" id="PS50222">
    <property type="entry name" value="EF_HAND_2"/>
    <property type="match status" value="2"/>
</dbReference>
<dbReference type="Pfam" id="PF13516">
    <property type="entry name" value="LRR_6"/>
    <property type="match status" value="4"/>
</dbReference>
<dbReference type="GO" id="GO:0005509">
    <property type="term" value="F:calcium ion binding"/>
    <property type="evidence" value="ECO:0007669"/>
    <property type="project" value="InterPro"/>
</dbReference>
<dbReference type="PROSITE" id="PS00018">
    <property type="entry name" value="EF_HAND_1"/>
    <property type="match status" value="2"/>
</dbReference>
<dbReference type="FunFam" id="1.10.238.10:FF:000003">
    <property type="entry name" value="Calmodulin A"/>
    <property type="match status" value="1"/>
</dbReference>
<dbReference type="Proteomes" id="UP000709295">
    <property type="component" value="Unassembled WGS sequence"/>
</dbReference>
<evidence type="ECO:0000259" key="3">
    <source>
        <dbReference type="PROSITE" id="PS50222"/>
    </source>
</evidence>
<dbReference type="InterPro" id="IPR001611">
    <property type="entry name" value="Leu-rich_rpt"/>
</dbReference>
<name>A0A8J5IUF4_9STRA</name>
<feature type="domain" description="EF-hand" evidence="3">
    <location>
        <begin position="614"/>
        <end position="649"/>
    </location>
</feature>
<dbReference type="CDD" id="cd00051">
    <property type="entry name" value="EFh"/>
    <property type="match status" value="1"/>
</dbReference>
<proteinExistence type="predicted"/>
<feature type="domain" description="EF-hand" evidence="3">
    <location>
        <begin position="650"/>
        <end position="685"/>
    </location>
</feature>
<dbReference type="AlphaFoldDB" id="A0A8J5IUF4"/>
<comment type="caution">
    <text evidence="4">The sequence shown here is derived from an EMBL/GenBank/DDBJ whole genome shotgun (WGS) entry which is preliminary data.</text>
</comment>
<feature type="compositionally biased region" description="Polar residues" evidence="2">
    <location>
        <begin position="188"/>
        <end position="198"/>
    </location>
</feature>
<evidence type="ECO:0000256" key="1">
    <source>
        <dbReference type="ARBA" id="ARBA00022737"/>
    </source>
</evidence>
<keyword evidence="1" id="KW-0677">Repeat</keyword>
<feature type="region of interest" description="Disordered" evidence="2">
    <location>
        <begin position="172"/>
        <end position="198"/>
    </location>
</feature>
<accession>A0A8J5IUF4</accession>